<dbReference type="Proteomes" id="UP001500618">
    <property type="component" value="Unassembled WGS sequence"/>
</dbReference>
<proteinExistence type="predicted"/>
<evidence type="ECO:0000313" key="2">
    <source>
        <dbReference type="EMBL" id="GAA1672812.1"/>
    </source>
</evidence>
<comment type="caution">
    <text evidence="2">The sequence shown here is derived from an EMBL/GenBank/DDBJ whole genome shotgun (WGS) entry which is preliminary data.</text>
</comment>
<dbReference type="EMBL" id="BAAANY010000008">
    <property type="protein sequence ID" value="GAA1672812.1"/>
    <property type="molecule type" value="Genomic_DNA"/>
</dbReference>
<reference evidence="2 3" key="1">
    <citation type="journal article" date="2019" name="Int. J. Syst. Evol. Microbiol.">
        <title>The Global Catalogue of Microorganisms (GCM) 10K type strain sequencing project: providing services to taxonomists for standard genome sequencing and annotation.</title>
        <authorList>
            <consortium name="The Broad Institute Genomics Platform"/>
            <consortium name="The Broad Institute Genome Sequencing Center for Infectious Disease"/>
            <person name="Wu L."/>
            <person name="Ma J."/>
        </authorList>
    </citation>
    <scope>NUCLEOTIDE SEQUENCE [LARGE SCALE GENOMIC DNA]</scope>
    <source>
        <strain evidence="2 3">JCM 14718</strain>
    </source>
</reference>
<evidence type="ECO:0000256" key="1">
    <source>
        <dbReference type="SAM" id="MobiDB-lite"/>
    </source>
</evidence>
<gene>
    <name evidence="2" type="ORF">GCM10009765_22660</name>
</gene>
<accession>A0ABN2GKH9</accession>
<sequence>MLRRARRRGLVDEGRLSELIWSELDADDVTEFEYNCAYSLLVILDARTLMAALSQRALASPDPEIRETGESIQEYLDRHPTTT</sequence>
<protein>
    <recommendedName>
        <fullName evidence="4">MafI family immunity protein</fullName>
    </recommendedName>
</protein>
<name>A0ABN2GKH9_9ACTN</name>
<evidence type="ECO:0000313" key="3">
    <source>
        <dbReference type="Proteomes" id="UP001500618"/>
    </source>
</evidence>
<evidence type="ECO:0008006" key="4">
    <source>
        <dbReference type="Google" id="ProtNLM"/>
    </source>
</evidence>
<feature type="region of interest" description="Disordered" evidence="1">
    <location>
        <begin position="60"/>
        <end position="83"/>
    </location>
</feature>
<organism evidence="2 3">
    <name type="scientific">Fodinicola feengrottensis</name>
    <dbReference type="NCBI Taxonomy" id="435914"/>
    <lineage>
        <taxon>Bacteria</taxon>
        <taxon>Bacillati</taxon>
        <taxon>Actinomycetota</taxon>
        <taxon>Actinomycetes</taxon>
        <taxon>Mycobacteriales</taxon>
        <taxon>Fodinicola</taxon>
    </lineage>
</organism>
<keyword evidence="3" id="KW-1185">Reference proteome</keyword>
<feature type="compositionally biased region" description="Basic and acidic residues" evidence="1">
    <location>
        <begin position="63"/>
        <end position="83"/>
    </location>
</feature>